<feature type="coiled-coil region" evidence="5">
    <location>
        <begin position="49"/>
        <end position="83"/>
    </location>
</feature>
<dbReference type="InterPro" id="IPR015660">
    <property type="entry name" value="MASH1/Ascl1a-like"/>
</dbReference>
<protein>
    <recommendedName>
        <fullName evidence="6">BHLH domain-containing protein</fullName>
    </recommendedName>
</protein>
<keyword evidence="2" id="KW-0805">Transcription regulation</keyword>
<dbReference type="Pfam" id="PF00010">
    <property type="entry name" value="HLH"/>
    <property type="match status" value="1"/>
</dbReference>
<evidence type="ECO:0000256" key="5">
    <source>
        <dbReference type="SAM" id="Coils"/>
    </source>
</evidence>
<organism evidence="7 8">
    <name type="scientific">Ilex paraguariensis</name>
    <name type="common">yerba mate</name>
    <dbReference type="NCBI Taxonomy" id="185542"/>
    <lineage>
        <taxon>Eukaryota</taxon>
        <taxon>Viridiplantae</taxon>
        <taxon>Streptophyta</taxon>
        <taxon>Embryophyta</taxon>
        <taxon>Tracheophyta</taxon>
        <taxon>Spermatophyta</taxon>
        <taxon>Magnoliopsida</taxon>
        <taxon>eudicotyledons</taxon>
        <taxon>Gunneridae</taxon>
        <taxon>Pentapetalae</taxon>
        <taxon>asterids</taxon>
        <taxon>campanulids</taxon>
        <taxon>Aquifoliales</taxon>
        <taxon>Aquifoliaceae</taxon>
        <taxon>Ilex</taxon>
    </lineage>
</organism>
<keyword evidence="3" id="KW-0804">Transcription</keyword>
<dbReference type="Gene3D" id="4.10.280.10">
    <property type="entry name" value="Helix-loop-helix DNA-binding domain"/>
    <property type="match status" value="1"/>
</dbReference>
<evidence type="ECO:0000256" key="2">
    <source>
        <dbReference type="ARBA" id="ARBA00023015"/>
    </source>
</evidence>
<proteinExistence type="predicted"/>
<evidence type="ECO:0000256" key="4">
    <source>
        <dbReference type="ARBA" id="ARBA00023242"/>
    </source>
</evidence>
<name>A0ABC8TV26_9AQUA</name>
<comment type="subcellular location">
    <subcellularLocation>
        <location evidence="1">Nucleus</location>
    </subcellularLocation>
</comment>
<dbReference type="PANTHER" id="PTHR13935:SF118">
    <property type="entry name" value="BHLH DOMAIN-CONTAINING PROTEIN"/>
    <property type="match status" value="1"/>
</dbReference>
<evidence type="ECO:0000313" key="7">
    <source>
        <dbReference type="EMBL" id="CAK9171343.1"/>
    </source>
</evidence>
<dbReference type="PROSITE" id="PS50888">
    <property type="entry name" value="BHLH"/>
    <property type="match status" value="1"/>
</dbReference>
<dbReference type="GO" id="GO:0005634">
    <property type="term" value="C:nucleus"/>
    <property type="evidence" value="ECO:0007669"/>
    <property type="project" value="UniProtKB-SubCell"/>
</dbReference>
<evidence type="ECO:0000256" key="3">
    <source>
        <dbReference type="ARBA" id="ARBA00023163"/>
    </source>
</evidence>
<accession>A0ABC8TV26</accession>
<comment type="caution">
    <text evidence="7">The sequence shown here is derived from an EMBL/GenBank/DDBJ whole genome shotgun (WGS) entry which is preliminary data.</text>
</comment>
<dbReference type="SUPFAM" id="SSF47459">
    <property type="entry name" value="HLH, helix-loop-helix DNA-binding domain"/>
    <property type="match status" value="1"/>
</dbReference>
<dbReference type="GO" id="GO:0006355">
    <property type="term" value="P:regulation of DNA-templated transcription"/>
    <property type="evidence" value="ECO:0007669"/>
    <property type="project" value="UniProtKB-ARBA"/>
</dbReference>
<dbReference type="PANTHER" id="PTHR13935">
    <property type="entry name" value="ACHAETE-SCUTE TRANSCRIPTION FACTOR-RELATED"/>
    <property type="match status" value="1"/>
</dbReference>
<evidence type="ECO:0000313" key="8">
    <source>
        <dbReference type="Proteomes" id="UP001642360"/>
    </source>
</evidence>
<dbReference type="InterPro" id="IPR011598">
    <property type="entry name" value="bHLH_dom"/>
</dbReference>
<dbReference type="SMART" id="SM00353">
    <property type="entry name" value="HLH"/>
    <property type="match status" value="1"/>
</dbReference>
<reference evidence="7 8" key="1">
    <citation type="submission" date="2024-02" db="EMBL/GenBank/DDBJ databases">
        <authorList>
            <person name="Vignale AGUSTIN F."/>
            <person name="Sosa J E."/>
            <person name="Modenutti C."/>
        </authorList>
    </citation>
    <scope>NUCLEOTIDE SEQUENCE [LARGE SCALE GENOMIC DNA]</scope>
</reference>
<dbReference type="Proteomes" id="UP001642360">
    <property type="component" value="Unassembled WGS sequence"/>
</dbReference>
<gene>
    <name evidence="7" type="ORF">ILEXP_LOCUS40898</name>
</gene>
<dbReference type="AlphaFoldDB" id="A0ABC8TV26"/>
<evidence type="ECO:0000256" key="1">
    <source>
        <dbReference type="ARBA" id="ARBA00004123"/>
    </source>
</evidence>
<keyword evidence="5" id="KW-0175">Coiled coil</keyword>
<feature type="domain" description="BHLH" evidence="6">
    <location>
        <begin position="7"/>
        <end position="59"/>
    </location>
</feature>
<evidence type="ECO:0000259" key="6">
    <source>
        <dbReference type="PROSITE" id="PS50888"/>
    </source>
</evidence>
<sequence length="174" mass="19335">MQPGESSSKLGRNEMEKYRRMQMKDHVSNLVSLIPTQPSRERLSFPALLDQATIYVKQLKDHLEELRQKKEQLQADGAGIKDQMIGLVSPVLAIREMGSILEVNLITGLSKSFTLHQVFSVLQQEGAEVVSASSSTVGVRVFYTIYSQALSSRIGIATSRIGERLHQLINNPVA</sequence>
<keyword evidence="8" id="KW-1185">Reference proteome</keyword>
<dbReference type="InterPro" id="IPR036638">
    <property type="entry name" value="HLH_DNA-bd_sf"/>
</dbReference>
<dbReference type="EMBL" id="CAUOFW020005719">
    <property type="protein sequence ID" value="CAK9171343.1"/>
    <property type="molecule type" value="Genomic_DNA"/>
</dbReference>
<keyword evidence="4" id="KW-0539">Nucleus</keyword>